<feature type="compositionally biased region" description="Basic residues" evidence="1">
    <location>
        <begin position="172"/>
        <end position="185"/>
    </location>
</feature>
<evidence type="ECO:0000256" key="2">
    <source>
        <dbReference type="SAM" id="SignalP"/>
    </source>
</evidence>
<comment type="caution">
    <text evidence="3">The sequence shown here is derived from an EMBL/GenBank/DDBJ whole genome shotgun (WGS) entry which is preliminary data.</text>
</comment>
<evidence type="ECO:0000313" key="3">
    <source>
        <dbReference type="EMBL" id="CAK4034408.1"/>
    </source>
</evidence>
<feature type="region of interest" description="Disordered" evidence="1">
    <location>
        <begin position="123"/>
        <end position="245"/>
    </location>
</feature>
<feature type="signal peptide" evidence="2">
    <location>
        <begin position="1"/>
        <end position="19"/>
    </location>
</feature>
<evidence type="ECO:0000313" key="4">
    <source>
        <dbReference type="Proteomes" id="UP001296104"/>
    </source>
</evidence>
<gene>
    <name evidence="3" type="ORF">LECACI_7A009566</name>
</gene>
<feature type="compositionally biased region" description="Basic and acidic residues" evidence="1">
    <location>
        <begin position="160"/>
        <end position="171"/>
    </location>
</feature>
<evidence type="ECO:0000256" key="1">
    <source>
        <dbReference type="SAM" id="MobiDB-lite"/>
    </source>
</evidence>
<sequence>MSSWLTLCMLQMWKLPARLQNPKFRQTCTMPCTPVKVPEHLAFRQPPASPKKRVSSGRTRRVEELESLAGRVDDIEARMLVSQELVHQVHQGMDVIRGDIEFLQANAARVKAIVETAQAGELDRARQMKMDEPVASSSRMWKKRKREDECGSSLVTPPASEEREREREREQTRKKRKSTSKSRTKGKSERAADSYPSRPAHIVSDPSSSDDNASCASVQVHIPRPSRGKHTSFGADEGATSEGNE</sequence>
<proteinExistence type="predicted"/>
<keyword evidence="2" id="KW-0732">Signal</keyword>
<accession>A0AAI8Z8H8</accession>
<name>A0AAI8Z8H8_9PEZI</name>
<dbReference type="AlphaFoldDB" id="A0AAI8Z8H8"/>
<dbReference type="Proteomes" id="UP001296104">
    <property type="component" value="Unassembled WGS sequence"/>
</dbReference>
<dbReference type="EMBL" id="CAVMBE010000116">
    <property type="protein sequence ID" value="CAK4034408.1"/>
    <property type="molecule type" value="Genomic_DNA"/>
</dbReference>
<organism evidence="3 4">
    <name type="scientific">Lecanosticta acicola</name>
    <dbReference type="NCBI Taxonomy" id="111012"/>
    <lineage>
        <taxon>Eukaryota</taxon>
        <taxon>Fungi</taxon>
        <taxon>Dikarya</taxon>
        <taxon>Ascomycota</taxon>
        <taxon>Pezizomycotina</taxon>
        <taxon>Dothideomycetes</taxon>
        <taxon>Dothideomycetidae</taxon>
        <taxon>Mycosphaerellales</taxon>
        <taxon>Mycosphaerellaceae</taxon>
        <taxon>Lecanosticta</taxon>
    </lineage>
</organism>
<reference evidence="3" key="1">
    <citation type="submission" date="2023-11" db="EMBL/GenBank/DDBJ databases">
        <authorList>
            <person name="Alioto T."/>
            <person name="Alioto T."/>
            <person name="Gomez Garrido J."/>
        </authorList>
    </citation>
    <scope>NUCLEOTIDE SEQUENCE</scope>
</reference>
<keyword evidence="4" id="KW-1185">Reference proteome</keyword>
<feature type="compositionally biased region" description="Basic and acidic residues" evidence="1">
    <location>
        <begin position="123"/>
        <end position="132"/>
    </location>
</feature>
<protein>
    <submittedName>
        <fullName evidence="3">Uncharacterized protein</fullName>
    </submittedName>
</protein>
<feature type="compositionally biased region" description="Polar residues" evidence="1">
    <location>
        <begin position="205"/>
        <end position="217"/>
    </location>
</feature>
<feature type="chain" id="PRO_5042503843" evidence="2">
    <location>
        <begin position="20"/>
        <end position="245"/>
    </location>
</feature>